<comment type="caution">
    <text evidence="2">The sequence shown here is derived from an EMBL/GenBank/DDBJ whole genome shotgun (WGS) entry which is preliminary data.</text>
</comment>
<evidence type="ECO:0000313" key="2">
    <source>
        <dbReference type="EMBL" id="OCT43354.1"/>
    </source>
</evidence>
<proteinExistence type="predicted"/>
<gene>
    <name evidence="2" type="ORF">L860_04210</name>
</gene>
<accession>A0A9X5R1K0</accession>
<dbReference type="EMBL" id="JNBU01000002">
    <property type="protein sequence ID" value="OCT43354.1"/>
    <property type="molecule type" value="Genomic_DNA"/>
</dbReference>
<evidence type="ECO:0000256" key="1">
    <source>
        <dbReference type="SAM" id="MobiDB-lite"/>
    </source>
</evidence>
<reference evidence="2" key="1">
    <citation type="submission" date="2014-05" db="EMBL/GenBank/DDBJ databases">
        <authorList>
            <person name="Jahns A.C."/>
            <person name="Eilers H."/>
            <person name="Alexeyev O.A."/>
        </authorList>
    </citation>
    <scope>NUCLEOTIDE SEQUENCE [LARGE SCALE GENOMIC DNA]</scope>
    <source>
        <strain evidence="2">DSM 20700</strain>
    </source>
</reference>
<sequence>MLARGDVVTGSQRGAGGISRPHVLRRARHGTWSALPVFPRAMLPTPGFPAHGCPSGAPGSVGASQVLLPRQTPFYPRRSREFGTATGNS</sequence>
<feature type="region of interest" description="Disordered" evidence="1">
    <location>
        <begin position="1"/>
        <end position="22"/>
    </location>
</feature>
<organism evidence="2">
    <name type="scientific">Cutibacterium granulosum DSM 20700</name>
    <dbReference type="NCBI Taxonomy" id="1160719"/>
    <lineage>
        <taxon>Bacteria</taxon>
        <taxon>Bacillati</taxon>
        <taxon>Actinomycetota</taxon>
        <taxon>Actinomycetes</taxon>
        <taxon>Propionibacteriales</taxon>
        <taxon>Propionibacteriaceae</taxon>
        <taxon>Cutibacterium</taxon>
    </lineage>
</organism>
<dbReference type="AlphaFoldDB" id="A0A9X5R1K0"/>
<protein>
    <submittedName>
        <fullName evidence="2">Uncharacterized protein</fullName>
    </submittedName>
</protein>
<name>A0A9X5R1K0_9ACTN</name>